<accession>A0ABW3UGS3</accession>
<proteinExistence type="predicted"/>
<sequence>MNIVEFAENELKLKLTYFQQDLLQLLQSDPDSWFNSMRFDTLEMRQIRDVFLKWQESMLVGV</sequence>
<protein>
    <submittedName>
        <fullName evidence="1">Uncharacterized protein</fullName>
    </submittedName>
</protein>
<comment type="caution">
    <text evidence="1">The sequence shown here is derived from an EMBL/GenBank/DDBJ whole genome shotgun (WGS) entry which is preliminary data.</text>
</comment>
<keyword evidence="2" id="KW-1185">Reference proteome</keyword>
<gene>
    <name evidence="1" type="ORF">ACFQ4B_05355</name>
</gene>
<evidence type="ECO:0000313" key="2">
    <source>
        <dbReference type="Proteomes" id="UP001597180"/>
    </source>
</evidence>
<dbReference type="Proteomes" id="UP001597180">
    <property type="component" value="Unassembled WGS sequence"/>
</dbReference>
<dbReference type="RefSeq" id="WP_345595080.1">
    <property type="nucleotide sequence ID" value="NZ_BAABJG010000055.1"/>
</dbReference>
<evidence type="ECO:0000313" key="1">
    <source>
        <dbReference type="EMBL" id="MFD1219534.1"/>
    </source>
</evidence>
<dbReference type="EMBL" id="JBHTLU010000012">
    <property type="protein sequence ID" value="MFD1219534.1"/>
    <property type="molecule type" value="Genomic_DNA"/>
</dbReference>
<reference evidence="2" key="1">
    <citation type="journal article" date="2019" name="Int. J. Syst. Evol. Microbiol.">
        <title>The Global Catalogue of Microorganisms (GCM) 10K type strain sequencing project: providing services to taxonomists for standard genome sequencing and annotation.</title>
        <authorList>
            <consortium name="The Broad Institute Genomics Platform"/>
            <consortium name="The Broad Institute Genome Sequencing Center for Infectious Disease"/>
            <person name="Wu L."/>
            <person name="Ma J."/>
        </authorList>
    </citation>
    <scope>NUCLEOTIDE SEQUENCE [LARGE SCALE GENOMIC DNA]</scope>
    <source>
        <strain evidence="2">CCUG 53270</strain>
    </source>
</reference>
<name>A0ABW3UGS3_9BACL</name>
<organism evidence="1 2">
    <name type="scientific">Paenibacillus vulneris</name>
    <dbReference type="NCBI Taxonomy" id="1133364"/>
    <lineage>
        <taxon>Bacteria</taxon>
        <taxon>Bacillati</taxon>
        <taxon>Bacillota</taxon>
        <taxon>Bacilli</taxon>
        <taxon>Bacillales</taxon>
        <taxon>Paenibacillaceae</taxon>
        <taxon>Paenibacillus</taxon>
    </lineage>
</organism>